<organism evidence="2 3">
    <name type="scientific">Crassostrea virginica</name>
    <name type="common">Eastern oyster</name>
    <dbReference type="NCBI Taxonomy" id="6565"/>
    <lineage>
        <taxon>Eukaryota</taxon>
        <taxon>Metazoa</taxon>
        <taxon>Spiralia</taxon>
        <taxon>Lophotrochozoa</taxon>
        <taxon>Mollusca</taxon>
        <taxon>Bivalvia</taxon>
        <taxon>Autobranchia</taxon>
        <taxon>Pteriomorphia</taxon>
        <taxon>Ostreida</taxon>
        <taxon>Ostreoidea</taxon>
        <taxon>Ostreidae</taxon>
        <taxon>Crassostrea</taxon>
    </lineage>
</organism>
<protein>
    <submittedName>
        <fullName evidence="3">Uncharacterized protein LOC111134192</fullName>
    </submittedName>
</protein>
<evidence type="ECO:0000256" key="1">
    <source>
        <dbReference type="SAM" id="MobiDB-lite"/>
    </source>
</evidence>
<dbReference type="AlphaFoldDB" id="A0A8B8EF67"/>
<feature type="region of interest" description="Disordered" evidence="1">
    <location>
        <begin position="99"/>
        <end position="136"/>
    </location>
</feature>
<gene>
    <name evidence="3" type="primary">LOC111134192</name>
</gene>
<evidence type="ECO:0000313" key="2">
    <source>
        <dbReference type="Proteomes" id="UP000694844"/>
    </source>
</evidence>
<reference evidence="3" key="1">
    <citation type="submission" date="2025-08" db="UniProtKB">
        <authorList>
            <consortium name="RefSeq"/>
        </authorList>
    </citation>
    <scope>IDENTIFICATION</scope>
    <source>
        <tissue evidence="3">Whole sample</tissue>
    </source>
</reference>
<name>A0A8B8EF67_CRAVI</name>
<feature type="region of interest" description="Disordered" evidence="1">
    <location>
        <begin position="13"/>
        <end position="51"/>
    </location>
</feature>
<dbReference type="RefSeq" id="XP_022338740.1">
    <property type="nucleotide sequence ID" value="XM_022483032.1"/>
</dbReference>
<evidence type="ECO:0000313" key="3">
    <source>
        <dbReference type="RefSeq" id="XP_022338740.1"/>
    </source>
</evidence>
<dbReference type="GeneID" id="111134192"/>
<proteinExistence type="predicted"/>
<dbReference type="KEGG" id="cvn:111134192"/>
<dbReference type="OrthoDB" id="6103682at2759"/>
<accession>A0A8B8EF67</accession>
<feature type="compositionally biased region" description="Polar residues" evidence="1">
    <location>
        <begin position="112"/>
        <end position="125"/>
    </location>
</feature>
<dbReference type="Proteomes" id="UP000694844">
    <property type="component" value="Chromosome 5"/>
</dbReference>
<feature type="compositionally biased region" description="Basic residues" evidence="1">
    <location>
        <begin position="13"/>
        <end position="26"/>
    </location>
</feature>
<keyword evidence="2" id="KW-1185">Reference proteome</keyword>
<sequence length="286" mass="31791">MAVLKKLKMKLGKLGKKVKRTGKQKKVASPSSGKQNDDVKVDKATSANQVDESHQKKKIIVINPEKMKKLLEHSLKGLNMNINFKGKCNVIFHNESSGSKTSFRVEEGSTAGFPSTSDETANPNNPGKPKTASSGDVEVKSCVKEKNMDEKQQCLDLARPKPVIAEQVMKEYLCEKGNDLFPDVNGLVGSTSTKSQDKTSLHSMLPNPGPIPSPSIWTFSADMMVERNCYRRLLIAIQDMKTDIMKSILSDHNAIERLRKKIGYAESLVNKHKTFISNHHKDLDLN</sequence>